<comment type="cofactor">
    <cofactor evidence="1">
        <name>FAD</name>
        <dbReference type="ChEBI" id="CHEBI:57692"/>
    </cofactor>
</comment>
<dbReference type="InterPro" id="IPR050151">
    <property type="entry name" value="Class-I_Pyr_Nuc-Dis_Oxidored"/>
</dbReference>
<dbReference type="PRINTS" id="PR00411">
    <property type="entry name" value="PNDRDTASEI"/>
</dbReference>
<comment type="similarity">
    <text evidence="2">Belongs to the class-I pyridine nucleotide-disulfide oxidoreductase family.</text>
</comment>
<name>A0A356W993_9PROT</name>
<evidence type="ECO:0000256" key="2">
    <source>
        <dbReference type="ARBA" id="ARBA00007532"/>
    </source>
</evidence>
<accession>A0A356W993</accession>
<dbReference type="PANTHER" id="PTHR22912:SF93">
    <property type="entry name" value="SOLUBLE PYRIDINE NUCLEOTIDE TRANSHYDROGENASE"/>
    <property type="match status" value="1"/>
</dbReference>
<dbReference type="GO" id="GO:0050660">
    <property type="term" value="F:flavin adenine dinucleotide binding"/>
    <property type="evidence" value="ECO:0007669"/>
    <property type="project" value="TreeGrafter"/>
</dbReference>
<evidence type="ECO:0000313" key="6">
    <source>
        <dbReference type="Proteomes" id="UP000263957"/>
    </source>
</evidence>
<dbReference type="InterPro" id="IPR036188">
    <property type="entry name" value="FAD/NAD-bd_sf"/>
</dbReference>
<dbReference type="EMBL" id="DOGS01000225">
    <property type="protein sequence ID" value="HBQ49436.1"/>
    <property type="molecule type" value="Genomic_DNA"/>
</dbReference>
<evidence type="ECO:0000313" key="5">
    <source>
        <dbReference type="EMBL" id="HBQ49436.1"/>
    </source>
</evidence>
<sequence length="74" mass="7791">MSASGDFMSSDDYDYDLFVIGSGPAGQRAAVQAAKLGKRVALAERQTVVGGVCLNTGTIPSKTLRAATMHFLRL</sequence>
<organism evidence="5 6">
    <name type="scientific">Hyphomonas atlantica</name>
    <dbReference type="NCBI Taxonomy" id="1280948"/>
    <lineage>
        <taxon>Bacteria</taxon>
        <taxon>Pseudomonadati</taxon>
        <taxon>Pseudomonadota</taxon>
        <taxon>Alphaproteobacteria</taxon>
        <taxon>Hyphomonadales</taxon>
        <taxon>Hyphomonadaceae</taxon>
        <taxon>Hyphomonas</taxon>
    </lineage>
</organism>
<dbReference type="PANTHER" id="PTHR22912">
    <property type="entry name" value="DISULFIDE OXIDOREDUCTASE"/>
    <property type="match status" value="1"/>
</dbReference>
<dbReference type="Proteomes" id="UP000263957">
    <property type="component" value="Unassembled WGS sequence"/>
</dbReference>
<comment type="caution">
    <text evidence="5">The sequence shown here is derived from an EMBL/GenBank/DDBJ whole genome shotgun (WGS) entry which is preliminary data.</text>
</comment>
<dbReference type="SUPFAM" id="SSF51905">
    <property type="entry name" value="FAD/NAD(P)-binding domain"/>
    <property type="match status" value="1"/>
</dbReference>
<evidence type="ECO:0000256" key="1">
    <source>
        <dbReference type="ARBA" id="ARBA00001974"/>
    </source>
</evidence>
<keyword evidence="4" id="KW-0274">FAD</keyword>
<dbReference type="AlphaFoldDB" id="A0A356W993"/>
<protein>
    <recommendedName>
        <fullName evidence="7">Si-specific NAD(P)(+) transhydrogenase</fullName>
    </recommendedName>
</protein>
<dbReference type="GO" id="GO:0006103">
    <property type="term" value="P:2-oxoglutarate metabolic process"/>
    <property type="evidence" value="ECO:0007669"/>
    <property type="project" value="TreeGrafter"/>
</dbReference>
<dbReference type="GO" id="GO:0005829">
    <property type="term" value="C:cytosol"/>
    <property type="evidence" value="ECO:0007669"/>
    <property type="project" value="TreeGrafter"/>
</dbReference>
<dbReference type="GO" id="GO:0004148">
    <property type="term" value="F:dihydrolipoyl dehydrogenase (NADH) activity"/>
    <property type="evidence" value="ECO:0007669"/>
    <property type="project" value="TreeGrafter"/>
</dbReference>
<evidence type="ECO:0008006" key="7">
    <source>
        <dbReference type="Google" id="ProtNLM"/>
    </source>
</evidence>
<gene>
    <name evidence="5" type="ORF">DD728_11255</name>
</gene>
<dbReference type="Pfam" id="PF12831">
    <property type="entry name" value="FAD_oxidored"/>
    <property type="match status" value="1"/>
</dbReference>
<keyword evidence="3" id="KW-0285">Flavoprotein</keyword>
<evidence type="ECO:0000256" key="4">
    <source>
        <dbReference type="ARBA" id="ARBA00022827"/>
    </source>
</evidence>
<evidence type="ECO:0000256" key="3">
    <source>
        <dbReference type="ARBA" id="ARBA00022630"/>
    </source>
</evidence>
<reference evidence="5 6" key="1">
    <citation type="journal article" date="2018" name="Nat. Biotechnol.">
        <title>A standardized bacterial taxonomy based on genome phylogeny substantially revises the tree of life.</title>
        <authorList>
            <person name="Parks D.H."/>
            <person name="Chuvochina M."/>
            <person name="Waite D.W."/>
            <person name="Rinke C."/>
            <person name="Skarshewski A."/>
            <person name="Chaumeil P.A."/>
            <person name="Hugenholtz P."/>
        </authorList>
    </citation>
    <scope>NUCLEOTIDE SEQUENCE [LARGE SCALE GENOMIC DNA]</scope>
    <source>
        <strain evidence="5">UBA10378</strain>
    </source>
</reference>
<proteinExistence type="inferred from homology"/>
<dbReference type="Gene3D" id="3.50.50.60">
    <property type="entry name" value="FAD/NAD(P)-binding domain"/>
    <property type="match status" value="1"/>
</dbReference>